<dbReference type="EMBL" id="JASJQH010002521">
    <property type="protein sequence ID" value="KAK9760124.1"/>
    <property type="molecule type" value="Genomic_DNA"/>
</dbReference>
<feature type="chain" id="PRO_5047053956" evidence="1">
    <location>
        <begin position="20"/>
        <end position="125"/>
    </location>
</feature>
<protein>
    <submittedName>
        <fullName evidence="2">Uncharacterized protein</fullName>
    </submittedName>
</protein>
<reference evidence="2 3" key="1">
    <citation type="submission" date="2023-04" db="EMBL/GenBank/DDBJ databases">
        <title>Genome of Basidiobolus ranarum AG-B5.</title>
        <authorList>
            <person name="Stajich J.E."/>
            <person name="Carter-House D."/>
            <person name="Gryganskyi A."/>
        </authorList>
    </citation>
    <scope>NUCLEOTIDE SEQUENCE [LARGE SCALE GENOMIC DNA]</scope>
    <source>
        <strain evidence="2 3">AG-B5</strain>
    </source>
</reference>
<sequence length="125" mass="13997">MKLSSLIATSVILTLLVQGLPTGQTFNELAGNKRDLHDLCGRWFCGHTKRGEEISLTSLTDAAATNTESTALIKTEAHEQSSTTNDKRDLHDLCGRWFCGHTKKRGIALRDYTRSELKRNMKHLL</sequence>
<evidence type="ECO:0000313" key="2">
    <source>
        <dbReference type="EMBL" id="KAK9760124.1"/>
    </source>
</evidence>
<accession>A0ABR2WF52</accession>
<dbReference type="Proteomes" id="UP001479436">
    <property type="component" value="Unassembled WGS sequence"/>
</dbReference>
<comment type="caution">
    <text evidence="2">The sequence shown here is derived from an EMBL/GenBank/DDBJ whole genome shotgun (WGS) entry which is preliminary data.</text>
</comment>
<evidence type="ECO:0000313" key="3">
    <source>
        <dbReference type="Proteomes" id="UP001479436"/>
    </source>
</evidence>
<keyword evidence="1" id="KW-0732">Signal</keyword>
<proteinExistence type="predicted"/>
<evidence type="ECO:0000256" key="1">
    <source>
        <dbReference type="SAM" id="SignalP"/>
    </source>
</evidence>
<keyword evidence="3" id="KW-1185">Reference proteome</keyword>
<organism evidence="2 3">
    <name type="scientific">Basidiobolus ranarum</name>
    <dbReference type="NCBI Taxonomy" id="34480"/>
    <lineage>
        <taxon>Eukaryota</taxon>
        <taxon>Fungi</taxon>
        <taxon>Fungi incertae sedis</taxon>
        <taxon>Zoopagomycota</taxon>
        <taxon>Entomophthoromycotina</taxon>
        <taxon>Basidiobolomycetes</taxon>
        <taxon>Basidiobolales</taxon>
        <taxon>Basidiobolaceae</taxon>
        <taxon>Basidiobolus</taxon>
    </lineage>
</organism>
<feature type="signal peptide" evidence="1">
    <location>
        <begin position="1"/>
        <end position="19"/>
    </location>
</feature>
<name>A0ABR2WF52_9FUNG</name>
<gene>
    <name evidence="2" type="ORF">K7432_016167</name>
</gene>